<organism evidence="1 2">
    <name type="scientific">Senna tora</name>
    <dbReference type="NCBI Taxonomy" id="362788"/>
    <lineage>
        <taxon>Eukaryota</taxon>
        <taxon>Viridiplantae</taxon>
        <taxon>Streptophyta</taxon>
        <taxon>Embryophyta</taxon>
        <taxon>Tracheophyta</taxon>
        <taxon>Spermatophyta</taxon>
        <taxon>Magnoliopsida</taxon>
        <taxon>eudicotyledons</taxon>
        <taxon>Gunneridae</taxon>
        <taxon>Pentapetalae</taxon>
        <taxon>rosids</taxon>
        <taxon>fabids</taxon>
        <taxon>Fabales</taxon>
        <taxon>Fabaceae</taxon>
        <taxon>Caesalpinioideae</taxon>
        <taxon>Cassia clade</taxon>
        <taxon>Senna</taxon>
    </lineage>
</organism>
<accession>A0A834STK9</accession>
<evidence type="ECO:0000313" key="1">
    <source>
        <dbReference type="EMBL" id="KAF7808650.1"/>
    </source>
</evidence>
<name>A0A834STK9_9FABA</name>
<gene>
    <name evidence="1" type="ORF">G2W53_035393</name>
</gene>
<sequence>MRQCVARELLHIGDAIAYIRLHRAVRYVLESVRTRLLVRQRRAHPRLHVAHLEPERSLARSRRSDLPHLLQRAADFVHRVAEVAEAVAQRGGGARVRAVVRLAREVRDVGGHPVRVEEAHGDGDAGELAGVLLDGIGVGGEGGVADVRVESGAAALCEGEGGFK</sequence>
<dbReference type="AlphaFoldDB" id="A0A834STK9"/>
<dbReference type="OrthoDB" id="10601120at2759"/>
<proteinExistence type="predicted"/>
<dbReference type="Proteomes" id="UP000634136">
    <property type="component" value="Unassembled WGS sequence"/>
</dbReference>
<comment type="caution">
    <text evidence="1">The sequence shown here is derived from an EMBL/GenBank/DDBJ whole genome shotgun (WGS) entry which is preliminary data.</text>
</comment>
<dbReference type="EMBL" id="JAAIUW010000011">
    <property type="protein sequence ID" value="KAF7808650.1"/>
    <property type="molecule type" value="Genomic_DNA"/>
</dbReference>
<reference evidence="1" key="1">
    <citation type="submission" date="2020-09" db="EMBL/GenBank/DDBJ databases">
        <title>Genome-Enabled Discovery of Anthraquinone Biosynthesis in Senna tora.</title>
        <authorList>
            <person name="Kang S.-H."/>
            <person name="Pandey R.P."/>
            <person name="Lee C.-M."/>
            <person name="Sim J.-S."/>
            <person name="Jeong J.-T."/>
            <person name="Choi B.-S."/>
            <person name="Jung M."/>
            <person name="Ginzburg D."/>
            <person name="Zhao K."/>
            <person name="Won S.Y."/>
            <person name="Oh T.-J."/>
            <person name="Yu Y."/>
            <person name="Kim N.-H."/>
            <person name="Lee O.R."/>
            <person name="Lee T.-H."/>
            <person name="Bashyal P."/>
            <person name="Kim T.-S."/>
            <person name="Lee W.-H."/>
            <person name="Kawkins C."/>
            <person name="Kim C.-K."/>
            <person name="Kim J.S."/>
            <person name="Ahn B.O."/>
            <person name="Rhee S.Y."/>
            <person name="Sohng J.K."/>
        </authorList>
    </citation>
    <scope>NUCLEOTIDE SEQUENCE</scope>
    <source>
        <tissue evidence="1">Leaf</tissue>
    </source>
</reference>
<protein>
    <submittedName>
        <fullName evidence="1">Hsp70-Hsp90 organizing protein like</fullName>
    </submittedName>
</protein>
<evidence type="ECO:0000313" key="2">
    <source>
        <dbReference type="Proteomes" id="UP000634136"/>
    </source>
</evidence>
<keyword evidence="2" id="KW-1185">Reference proteome</keyword>